<reference evidence="3" key="2">
    <citation type="submission" date="2023-04" db="EMBL/GenBank/DDBJ databases">
        <title>Paracnuella aquatica gen. nov., sp. nov., a member of the family Chitinophagaceae isolated from a hot spring.</title>
        <authorList>
            <person name="Wang C."/>
        </authorList>
    </citation>
    <scope>NUCLEOTIDE SEQUENCE</scope>
    <source>
        <strain evidence="3">LB-8</strain>
    </source>
</reference>
<feature type="chain" id="PRO_5040929243" evidence="2">
    <location>
        <begin position="25"/>
        <end position="672"/>
    </location>
</feature>
<feature type="signal peptide" evidence="2">
    <location>
        <begin position="1"/>
        <end position="24"/>
    </location>
</feature>
<feature type="compositionally biased region" description="Gly residues" evidence="1">
    <location>
        <begin position="36"/>
        <end position="47"/>
    </location>
</feature>
<keyword evidence="2" id="KW-0732">Signal</keyword>
<reference evidence="3" key="1">
    <citation type="submission" date="2022-09" db="EMBL/GenBank/DDBJ databases">
        <authorList>
            <person name="Yuan C."/>
            <person name="Ke Z."/>
        </authorList>
    </citation>
    <scope>NUCLEOTIDE SEQUENCE</scope>
    <source>
        <strain evidence="3">LB-8</strain>
    </source>
</reference>
<dbReference type="RefSeq" id="WP_279298512.1">
    <property type="nucleotide sequence ID" value="NZ_JAOTIF010000017.1"/>
</dbReference>
<sequence length="672" mass="78266">MKRLFFYIVLTLLLVSTVAGHVNAQQMPGVLRRLPTGGGGRGGGGGDSLKRRDKYEDSITISYRLLDSTRTFKFDSTLNDFTRRFPIPATDIYLGNTGNAGKSILFSPRTTTGWDPGFHAFDIYKWNLDQIRFFNTTRPYTELGYLLGGQSQQIIEILHTQNIKPYWSASLQYRLINSPGLFKSQKTNHNNYLLTSWYQGPKKRYNNYLILLGNSLQSEENGGILNDKDYLNSPSYEDRFNIPTKIGGDASYQRDFFNNTLNTGNRYSEFTTLLRQQYDLGQKDSIVTDSTVIPLFYPRLRFEHTFRYQKMRYRFIDNVADSDSDGFYSTYYGLKLQSDSFLLQERWSEVSNDFSIYQFPDAKNLHQFLKLGIEYQLLQGQLKTDTKSLHNFIGHGEYRNRTRNKKWDFEAFGSLHLNGYNAGDYHALASITRIINPAVGSLQLGFENVNRSPSFNYDTRSNFYLDESKSFSKENTLHFFASTWVPKIKLQLRGDYFLVSNYLYLTNYYKMQQENALFNLLRISASTTFKIGRRWNWYSDVYLQQKTGAVNLNVPLVYTRNRFVFEGNFFKNLFLATGLEVRYHTPYKADDYSPVLGQFFYQDSVTISNFPDIAAFLHFRIRSFKAFIRAENLNTFRYQNSKITFTNNNLAAPDYAYPGLTLRFGFYWSFVN</sequence>
<organism evidence="3 4">
    <name type="scientific">Paraflavisolibacter caeni</name>
    <dbReference type="NCBI Taxonomy" id="2982496"/>
    <lineage>
        <taxon>Bacteria</taxon>
        <taxon>Pseudomonadati</taxon>
        <taxon>Bacteroidota</taxon>
        <taxon>Chitinophagia</taxon>
        <taxon>Chitinophagales</taxon>
        <taxon>Chitinophagaceae</taxon>
        <taxon>Paraflavisolibacter</taxon>
    </lineage>
</organism>
<dbReference type="Pfam" id="PF14121">
    <property type="entry name" value="Porin_10"/>
    <property type="match status" value="1"/>
</dbReference>
<feature type="region of interest" description="Disordered" evidence="1">
    <location>
        <begin position="30"/>
        <end position="51"/>
    </location>
</feature>
<evidence type="ECO:0000256" key="2">
    <source>
        <dbReference type="SAM" id="SignalP"/>
    </source>
</evidence>
<evidence type="ECO:0000313" key="3">
    <source>
        <dbReference type="EMBL" id="MCU7551073.1"/>
    </source>
</evidence>
<dbReference type="InterPro" id="IPR025631">
    <property type="entry name" value="Porin_10"/>
</dbReference>
<dbReference type="EMBL" id="JAOTIF010000017">
    <property type="protein sequence ID" value="MCU7551073.1"/>
    <property type="molecule type" value="Genomic_DNA"/>
</dbReference>
<gene>
    <name evidence="3" type="ORF">OCK74_18280</name>
</gene>
<evidence type="ECO:0000313" key="4">
    <source>
        <dbReference type="Proteomes" id="UP001155483"/>
    </source>
</evidence>
<comment type="caution">
    <text evidence="3">The sequence shown here is derived from an EMBL/GenBank/DDBJ whole genome shotgun (WGS) entry which is preliminary data.</text>
</comment>
<protein>
    <submittedName>
        <fullName evidence="3">Porin</fullName>
    </submittedName>
</protein>
<keyword evidence="4" id="KW-1185">Reference proteome</keyword>
<dbReference type="AlphaFoldDB" id="A0A9X2Y0V5"/>
<accession>A0A9X2Y0V5</accession>
<evidence type="ECO:0000256" key="1">
    <source>
        <dbReference type="SAM" id="MobiDB-lite"/>
    </source>
</evidence>
<proteinExistence type="predicted"/>
<name>A0A9X2Y0V5_9BACT</name>
<dbReference type="Proteomes" id="UP001155483">
    <property type="component" value="Unassembled WGS sequence"/>
</dbReference>